<gene>
    <name evidence="1" type="ORF">SEP9_090</name>
</gene>
<dbReference type="GeneID" id="18504328"/>
<dbReference type="RefSeq" id="YP_009007758.1">
    <property type="nucleotide sequence ID" value="NC_023582.1"/>
</dbReference>
<accession>W5RV25</accession>
<evidence type="ECO:0000313" key="1">
    <source>
        <dbReference type="EMBL" id="AHG24011.1"/>
    </source>
</evidence>
<dbReference type="Proteomes" id="UP000019366">
    <property type="component" value="Segment"/>
</dbReference>
<dbReference type="OrthoDB" id="36126at10239"/>
<protein>
    <submittedName>
        <fullName evidence="1">Uncharacterized protein</fullName>
    </submittedName>
</protein>
<reference evidence="1 2" key="1">
    <citation type="journal article" date="2014" name="Res. Microbiol.">
        <title>Characterization of Staphylococcus epidermidis phage vB_SepS_SEP9 - A unique member of the Siphoviridae family.</title>
        <authorList>
            <person name="Melo L.D."/>
            <person name="Sillankorva S."/>
            <person name="Ackermann H.W."/>
            <person name="Kropinski A.M."/>
            <person name="Azeredo J."/>
            <person name="Cerca N."/>
        </authorList>
    </citation>
    <scope>NUCLEOTIDE SEQUENCE [LARGE SCALE GENOMIC DNA]</scope>
</reference>
<dbReference type="KEGG" id="vg:18504328"/>
<proteinExistence type="predicted"/>
<keyword evidence="2" id="KW-1185">Reference proteome</keyword>
<dbReference type="EMBL" id="KF929199">
    <property type="protein sequence ID" value="AHG24011.1"/>
    <property type="molecule type" value="Genomic_DNA"/>
</dbReference>
<organism evidence="1 2">
    <name type="scientific">Staphylococcus phage vB_SepS_SEP9</name>
    <dbReference type="NCBI Taxonomy" id="1434319"/>
    <lineage>
        <taxon>Viruses</taxon>
        <taxon>Duplodnaviria</taxon>
        <taxon>Heunggongvirae</taxon>
        <taxon>Uroviricota</taxon>
        <taxon>Caudoviricetes</taxon>
        <taxon>Sextaecvirus</taxon>
        <taxon>Sextaecvirus SEP9</taxon>
    </lineage>
</organism>
<name>W5RV25_9CAUD</name>
<evidence type="ECO:0000313" key="2">
    <source>
        <dbReference type="Proteomes" id="UP000019366"/>
    </source>
</evidence>
<sequence>MSRKELISEILNEQVKVMELLHKYDSTINVNNYQEKTTQELLNSMTNKDKFLIEQASDRSIKLMGLYKEKLNNDKN</sequence>